<organism evidence="3 4">
    <name type="scientific">Cucurbitaria berberidis CBS 394.84</name>
    <dbReference type="NCBI Taxonomy" id="1168544"/>
    <lineage>
        <taxon>Eukaryota</taxon>
        <taxon>Fungi</taxon>
        <taxon>Dikarya</taxon>
        <taxon>Ascomycota</taxon>
        <taxon>Pezizomycotina</taxon>
        <taxon>Dothideomycetes</taxon>
        <taxon>Pleosporomycetidae</taxon>
        <taxon>Pleosporales</taxon>
        <taxon>Pleosporineae</taxon>
        <taxon>Cucurbitariaceae</taxon>
        <taxon>Cucurbitaria</taxon>
    </lineage>
</organism>
<dbReference type="EMBL" id="ML976616">
    <property type="protein sequence ID" value="KAF1845834.1"/>
    <property type="molecule type" value="Genomic_DNA"/>
</dbReference>
<feature type="region of interest" description="Disordered" evidence="1">
    <location>
        <begin position="1"/>
        <end position="82"/>
    </location>
</feature>
<proteinExistence type="predicted"/>
<feature type="compositionally biased region" description="Low complexity" evidence="1">
    <location>
        <begin position="1"/>
        <end position="25"/>
    </location>
</feature>
<accession>A0A9P4GI08</accession>
<dbReference type="AlphaFoldDB" id="A0A9P4GI08"/>
<keyword evidence="2" id="KW-1133">Transmembrane helix</keyword>
<name>A0A9P4GI08_9PLEO</name>
<dbReference type="GeneID" id="63853295"/>
<sequence length="263" mass="29620">MHTMHPGLPIAAPARARPSTSRLRTNSVPSSHSRPAAGSPGQLQQTEDIDSRISTDVPRVSTTSRRTLVHHPRPGDLDVGSNHTNKSATIPWDVLHHFLCVEVGEWFWDQGMDPENVLDKYNTDGTLKENEDFTKPTLWQKWVSKRKRSATEWQNRWKKSQLLRKFEYDGVRIDELLVFLIKTQREQYRSNPYNLSSNYYILIFLSLAAWAIGSIVCGHHEARAKIEVGATGVLATLCRGLIGAIPAVTQITLFLFPPLVAGD</sequence>
<evidence type="ECO:0000313" key="4">
    <source>
        <dbReference type="Proteomes" id="UP000800039"/>
    </source>
</evidence>
<evidence type="ECO:0000256" key="2">
    <source>
        <dbReference type="SAM" id="Phobius"/>
    </source>
</evidence>
<reference evidence="3" key="1">
    <citation type="submission" date="2020-01" db="EMBL/GenBank/DDBJ databases">
        <authorList>
            <consortium name="DOE Joint Genome Institute"/>
            <person name="Haridas S."/>
            <person name="Albert R."/>
            <person name="Binder M."/>
            <person name="Bloem J."/>
            <person name="Labutti K."/>
            <person name="Salamov A."/>
            <person name="Andreopoulos B."/>
            <person name="Baker S.E."/>
            <person name="Barry K."/>
            <person name="Bills G."/>
            <person name="Bluhm B.H."/>
            <person name="Cannon C."/>
            <person name="Castanera R."/>
            <person name="Culley D.E."/>
            <person name="Daum C."/>
            <person name="Ezra D."/>
            <person name="Gonzalez J.B."/>
            <person name="Henrissat B."/>
            <person name="Kuo A."/>
            <person name="Liang C."/>
            <person name="Lipzen A."/>
            <person name="Lutzoni F."/>
            <person name="Magnuson J."/>
            <person name="Mondo S."/>
            <person name="Nolan M."/>
            <person name="Ohm R."/>
            <person name="Pangilinan J."/>
            <person name="Park H.-J."/>
            <person name="Ramirez L."/>
            <person name="Alfaro M."/>
            <person name="Sun H."/>
            <person name="Tritt A."/>
            <person name="Yoshinaga Y."/>
            <person name="Zwiers L.-H."/>
            <person name="Turgeon B.G."/>
            <person name="Goodwin S.B."/>
            <person name="Spatafora J.W."/>
            <person name="Crous P.W."/>
            <person name="Grigoriev I.V."/>
        </authorList>
    </citation>
    <scope>NUCLEOTIDE SEQUENCE</scope>
    <source>
        <strain evidence="3">CBS 394.84</strain>
    </source>
</reference>
<comment type="caution">
    <text evidence="3">The sequence shown here is derived from an EMBL/GenBank/DDBJ whole genome shotgun (WGS) entry which is preliminary data.</text>
</comment>
<dbReference type="OrthoDB" id="3790026at2759"/>
<dbReference type="Proteomes" id="UP000800039">
    <property type="component" value="Unassembled WGS sequence"/>
</dbReference>
<protein>
    <submittedName>
        <fullName evidence="3">Uncharacterized protein</fullName>
    </submittedName>
</protein>
<feature type="transmembrane region" description="Helical" evidence="2">
    <location>
        <begin position="199"/>
        <end position="218"/>
    </location>
</feature>
<keyword evidence="2" id="KW-0472">Membrane</keyword>
<feature type="transmembrane region" description="Helical" evidence="2">
    <location>
        <begin position="230"/>
        <end position="256"/>
    </location>
</feature>
<evidence type="ECO:0000313" key="3">
    <source>
        <dbReference type="EMBL" id="KAF1845834.1"/>
    </source>
</evidence>
<keyword evidence="2" id="KW-0812">Transmembrane</keyword>
<keyword evidence="4" id="KW-1185">Reference proteome</keyword>
<evidence type="ECO:0000256" key="1">
    <source>
        <dbReference type="SAM" id="MobiDB-lite"/>
    </source>
</evidence>
<gene>
    <name evidence="3" type="ORF">K460DRAFT_395392</name>
</gene>
<dbReference type="RefSeq" id="XP_040788397.1">
    <property type="nucleotide sequence ID" value="XM_040936044.1"/>
</dbReference>